<protein>
    <submittedName>
        <fullName evidence="3">Glycosyl transferase group 1</fullName>
    </submittedName>
</protein>
<dbReference type="InterPro" id="IPR001296">
    <property type="entry name" value="Glyco_trans_1"/>
</dbReference>
<comment type="caution">
    <text evidence="3">The sequence shown here is derived from an EMBL/GenBank/DDBJ whole genome shotgun (WGS) entry which is preliminary data.</text>
</comment>
<reference evidence="3 4" key="1">
    <citation type="journal article" date="2015" name="Nature">
        <title>rRNA introns, odd ribosomes, and small enigmatic genomes across a large radiation of phyla.</title>
        <authorList>
            <person name="Brown C.T."/>
            <person name="Hug L.A."/>
            <person name="Thomas B.C."/>
            <person name="Sharon I."/>
            <person name="Castelle C.J."/>
            <person name="Singh A."/>
            <person name="Wilkins M.J."/>
            <person name="Williams K.H."/>
            <person name="Banfield J.F."/>
        </authorList>
    </citation>
    <scope>NUCLEOTIDE SEQUENCE [LARGE SCALE GENOMIC DNA]</scope>
</reference>
<sequence>MKILQLLMFPLWGSGSGTYTRKLSEKLVDLGEQVAIVCPEEKKLKGVRIFNVSLPFKVAFTGHPEWPNCKKYSELTSSEITKVTEAFWQVIRKAVEEFKPDMIHVQHASMLLWMANYIKAIYGIPYLVTSHGTDLLNVSLDKRYFALTKDALCRAHVIVCVSGDTRKWLLKIFSKKYLKKTRVITGGVDLQGWLRPEKIKIIDKKYNLTDKKVVIFSGKLTKPKGVKYLIKAAPKIKAEIFILGGGDEKKQLMELTKGLKLKNVHFLGYFGKEYVNELKEFYARADVVVVPSIWDEPLGLVVLEAMSSSTPVVASNKGGIPLAVKDNVNGFLVRARSAKAIAKAVNLILKNEKLQEKMGLEARRTVEEKFDWEIIAKRFISYYETAYKNAQKNQCLGKNLPYIDINREKVEVRSKKLDYR</sequence>
<dbReference type="Proteomes" id="UP000034508">
    <property type="component" value="Unassembled WGS sequence"/>
</dbReference>
<dbReference type="Pfam" id="PF00534">
    <property type="entry name" value="Glycos_transf_1"/>
    <property type="match status" value="1"/>
</dbReference>
<evidence type="ECO:0000313" key="4">
    <source>
        <dbReference type="Proteomes" id="UP000034508"/>
    </source>
</evidence>
<dbReference type="InterPro" id="IPR050194">
    <property type="entry name" value="Glycosyltransferase_grp1"/>
</dbReference>
<dbReference type="CDD" id="cd03801">
    <property type="entry name" value="GT4_PimA-like"/>
    <property type="match status" value="1"/>
</dbReference>
<organism evidence="3 4">
    <name type="scientific">Berkelbacteria bacterium GW2011_GWA1_36_9</name>
    <dbReference type="NCBI Taxonomy" id="1618331"/>
    <lineage>
        <taxon>Bacteria</taxon>
        <taxon>Candidatus Berkelbacteria</taxon>
    </lineage>
</organism>
<proteinExistence type="predicted"/>
<dbReference type="Pfam" id="PF13439">
    <property type="entry name" value="Glyco_transf_4"/>
    <property type="match status" value="1"/>
</dbReference>
<gene>
    <name evidence="3" type="ORF">US31_C0013G0018</name>
</gene>
<feature type="domain" description="Glycosyltransferase subfamily 4-like N-terminal" evidence="2">
    <location>
        <begin position="14"/>
        <end position="191"/>
    </location>
</feature>
<accession>A0A0G0FVR2</accession>
<dbReference type="PANTHER" id="PTHR45947">
    <property type="entry name" value="SULFOQUINOVOSYL TRANSFERASE SQD2"/>
    <property type="match status" value="1"/>
</dbReference>
<dbReference type="GO" id="GO:0016757">
    <property type="term" value="F:glycosyltransferase activity"/>
    <property type="evidence" value="ECO:0007669"/>
    <property type="project" value="InterPro"/>
</dbReference>
<feature type="domain" description="Glycosyl transferase family 1" evidence="1">
    <location>
        <begin position="201"/>
        <end position="364"/>
    </location>
</feature>
<dbReference type="SUPFAM" id="SSF53756">
    <property type="entry name" value="UDP-Glycosyltransferase/glycogen phosphorylase"/>
    <property type="match status" value="1"/>
</dbReference>
<dbReference type="InterPro" id="IPR028098">
    <property type="entry name" value="Glyco_trans_4-like_N"/>
</dbReference>
<dbReference type="PANTHER" id="PTHR45947:SF3">
    <property type="entry name" value="SULFOQUINOVOSYL TRANSFERASE SQD2"/>
    <property type="match status" value="1"/>
</dbReference>
<dbReference type="Gene3D" id="3.40.50.2000">
    <property type="entry name" value="Glycogen Phosphorylase B"/>
    <property type="match status" value="2"/>
</dbReference>
<evidence type="ECO:0000313" key="3">
    <source>
        <dbReference type="EMBL" id="KKQ17935.1"/>
    </source>
</evidence>
<evidence type="ECO:0000259" key="2">
    <source>
        <dbReference type="Pfam" id="PF13439"/>
    </source>
</evidence>
<dbReference type="AlphaFoldDB" id="A0A0G0FVR2"/>
<evidence type="ECO:0000259" key="1">
    <source>
        <dbReference type="Pfam" id="PF00534"/>
    </source>
</evidence>
<name>A0A0G0FVR2_9BACT</name>
<keyword evidence="3" id="KW-0808">Transferase</keyword>
<dbReference type="EMBL" id="LBSM01000013">
    <property type="protein sequence ID" value="KKQ17935.1"/>
    <property type="molecule type" value="Genomic_DNA"/>
</dbReference>